<accession>A0A1Y3BC80</accession>
<organism evidence="2 3">
    <name type="scientific">Euroglyphus maynei</name>
    <name type="common">Mayne's house dust mite</name>
    <dbReference type="NCBI Taxonomy" id="6958"/>
    <lineage>
        <taxon>Eukaryota</taxon>
        <taxon>Metazoa</taxon>
        <taxon>Ecdysozoa</taxon>
        <taxon>Arthropoda</taxon>
        <taxon>Chelicerata</taxon>
        <taxon>Arachnida</taxon>
        <taxon>Acari</taxon>
        <taxon>Acariformes</taxon>
        <taxon>Sarcoptiformes</taxon>
        <taxon>Astigmata</taxon>
        <taxon>Psoroptidia</taxon>
        <taxon>Analgoidea</taxon>
        <taxon>Pyroglyphidae</taxon>
        <taxon>Pyroglyphinae</taxon>
        <taxon>Euroglyphus</taxon>
    </lineage>
</organism>
<keyword evidence="1" id="KW-0732">Signal</keyword>
<proteinExistence type="predicted"/>
<evidence type="ECO:0000313" key="3">
    <source>
        <dbReference type="Proteomes" id="UP000194236"/>
    </source>
</evidence>
<feature type="signal peptide" evidence="1">
    <location>
        <begin position="1"/>
        <end position="19"/>
    </location>
</feature>
<dbReference type="Proteomes" id="UP000194236">
    <property type="component" value="Unassembled WGS sequence"/>
</dbReference>
<comment type="caution">
    <text evidence="2">The sequence shown here is derived from an EMBL/GenBank/DDBJ whole genome shotgun (WGS) entry which is preliminary data.</text>
</comment>
<evidence type="ECO:0000313" key="2">
    <source>
        <dbReference type="EMBL" id="OTF78482.1"/>
    </source>
</evidence>
<protein>
    <submittedName>
        <fullName evidence="2">Uncharacterized protein</fullName>
    </submittedName>
</protein>
<feature type="chain" id="PRO_5013119148" evidence="1">
    <location>
        <begin position="20"/>
        <end position="349"/>
    </location>
</feature>
<sequence length="349" mass="41485">MKSIYIVIMVMIIYSLKFSEQNKPETLKEFLRSHGIYNDDNVDGYDKFGQNTWYPTLKLMKENAPIECGYNQDLYDRTVSFAVIMNRIYQFVTTTYNDRYTYVDVIMYDRLRERYSTKDKHLHLYDGFRVGVNHIIPETLTMGNFKRRLSDLFYGYPLERKKRLQLSLIWQKYKGFTYFSRLLLCCNRFWLVGEFPSTKDGYSIQENHYYDYHALRPTQSFHLVSLSLGNKALNIIHEDGGDAIKIIDFNITTHISSLCYGRHSTQLLRQISATDTCQYSQTFDTMTKSLIDLIQSFNYGFIIFTDLILVSREKNLLLIVDQNLFRTIDQEFPYKIKDVKDFFQCQRKN</sequence>
<gene>
    <name evidence="2" type="ORF">BLA29_002060</name>
</gene>
<keyword evidence="3" id="KW-1185">Reference proteome</keyword>
<dbReference type="AlphaFoldDB" id="A0A1Y3BC80"/>
<name>A0A1Y3BC80_EURMA</name>
<evidence type="ECO:0000256" key="1">
    <source>
        <dbReference type="SAM" id="SignalP"/>
    </source>
</evidence>
<dbReference type="OrthoDB" id="6505562at2759"/>
<reference evidence="2 3" key="1">
    <citation type="submission" date="2017-03" db="EMBL/GenBank/DDBJ databases">
        <title>Genome Survey of Euroglyphus maynei.</title>
        <authorList>
            <person name="Arlian L.G."/>
            <person name="Morgan M.S."/>
            <person name="Rider S.D."/>
        </authorList>
    </citation>
    <scope>NUCLEOTIDE SEQUENCE [LARGE SCALE GENOMIC DNA]</scope>
    <source>
        <strain evidence="2">Arlian Lab</strain>
        <tissue evidence="2">Whole body</tissue>
    </source>
</reference>
<dbReference type="EMBL" id="MUJZ01027708">
    <property type="protein sequence ID" value="OTF78482.1"/>
    <property type="molecule type" value="Genomic_DNA"/>
</dbReference>